<feature type="transmembrane region" description="Helical" evidence="5">
    <location>
        <begin position="176"/>
        <end position="196"/>
    </location>
</feature>
<feature type="transmembrane region" description="Helical" evidence="5">
    <location>
        <begin position="28"/>
        <end position="48"/>
    </location>
</feature>
<evidence type="ECO:0000256" key="1">
    <source>
        <dbReference type="ARBA" id="ARBA00004141"/>
    </source>
</evidence>
<evidence type="ECO:0000259" key="6">
    <source>
        <dbReference type="PROSITE" id="PS50922"/>
    </source>
</evidence>
<dbReference type="InterPro" id="IPR006634">
    <property type="entry name" value="TLC-dom"/>
</dbReference>
<dbReference type="PROSITE" id="PS50922">
    <property type="entry name" value="TLC"/>
    <property type="match status" value="1"/>
</dbReference>
<dbReference type="GO" id="GO:0016020">
    <property type="term" value="C:membrane"/>
    <property type="evidence" value="ECO:0007669"/>
    <property type="project" value="UniProtKB-SubCell"/>
</dbReference>
<organism evidence="7">
    <name type="scientific">viral metagenome</name>
    <dbReference type="NCBI Taxonomy" id="1070528"/>
    <lineage>
        <taxon>unclassified sequences</taxon>
        <taxon>metagenomes</taxon>
        <taxon>organismal metagenomes</taxon>
    </lineage>
</organism>
<dbReference type="Pfam" id="PF03798">
    <property type="entry name" value="TRAM_LAG1_CLN8"/>
    <property type="match status" value="1"/>
</dbReference>
<keyword evidence="3 5" id="KW-1133">Transmembrane helix</keyword>
<evidence type="ECO:0000256" key="4">
    <source>
        <dbReference type="ARBA" id="ARBA00023136"/>
    </source>
</evidence>
<evidence type="ECO:0000256" key="3">
    <source>
        <dbReference type="ARBA" id="ARBA00022989"/>
    </source>
</evidence>
<feature type="transmembrane region" description="Helical" evidence="5">
    <location>
        <begin position="60"/>
        <end position="77"/>
    </location>
</feature>
<name>A0A6C0EZ07_9ZZZZ</name>
<protein>
    <recommendedName>
        <fullName evidence="6">TLC domain-containing protein</fullName>
    </recommendedName>
</protein>
<dbReference type="AlphaFoldDB" id="A0A6C0EZ07"/>
<keyword evidence="4 5" id="KW-0472">Membrane</keyword>
<proteinExistence type="predicted"/>
<accession>A0A6C0EZ07</accession>
<evidence type="ECO:0000256" key="5">
    <source>
        <dbReference type="SAM" id="Phobius"/>
    </source>
</evidence>
<keyword evidence="2 5" id="KW-0812">Transmembrane</keyword>
<comment type="subcellular location">
    <subcellularLocation>
        <location evidence="1">Membrane</location>
        <topology evidence="1">Multi-pass membrane protein</topology>
    </subcellularLocation>
</comment>
<reference evidence="7" key="1">
    <citation type="journal article" date="2020" name="Nature">
        <title>Giant virus diversity and host interactions through global metagenomics.</title>
        <authorList>
            <person name="Schulz F."/>
            <person name="Roux S."/>
            <person name="Paez-Espino D."/>
            <person name="Jungbluth S."/>
            <person name="Walsh D.A."/>
            <person name="Denef V.J."/>
            <person name="McMahon K.D."/>
            <person name="Konstantinidis K.T."/>
            <person name="Eloe-Fadrosh E.A."/>
            <person name="Kyrpides N.C."/>
            <person name="Woyke T."/>
        </authorList>
    </citation>
    <scope>NUCLEOTIDE SEQUENCE</scope>
    <source>
        <strain evidence="7">GVMAG-M-3300009163-63</strain>
    </source>
</reference>
<evidence type="ECO:0000313" key="7">
    <source>
        <dbReference type="EMBL" id="QHT34397.1"/>
    </source>
</evidence>
<sequence>MLDISHIIPLVCFWSTVTTEVSKYKQEVVSNNIVSFIHCLLFMVHYNYDYNVDYAVHMSIGYYTYDLMYIISCIYKLNSKDELKKRYPFIIHHIFAIYLLKQSLLSESKEHLLCGYNILETSNVMLYVSYHLHKEYENYLNLNILSEFFQLLWYSYFRVIKFSLYVHNNNTHFFQFYLSTKVVIFAIYYMGVVWSYKLVKKNIKNFNTMKQLHGSGGFLGFKPKNTH</sequence>
<feature type="transmembrane region" description="Helical" evidence="5">
    <location>
        <begin position="139"/>
        <end position="156"/>
    </location>
</feature>
<dbReference type="EMBL" id="MN738999">
    <property type="protein sequence ID" value="QHT34397.1"/>
    <property type="molecule type" value="Genomic_DNA"/>
</dbReference>
<evidence type="ECO:0000256" key="2">
    <source>
        <dbReference type="ARBA" id="ARBA00022692"/>
    </source>
</evidence>
<feature type="domain" description="TLC" evidence="6">
    <location>
        <begin position="1"/>
        <end position="207"/>
    </location>
</feature>